<dbReference type="SUPFAM" id="SSF55874">
    <property type="entry name" value="ATPase domain of HSP90 chaperone/DNA topoisomerase II/histidine kinase"/>
    <property type="match status" value="1"/>
</dbReference>
<protein>
    <recommendedName>
        <fullName evidence="2">histidine kinase</fullName>
        <ecNumber evidence="2">2.7.13.3</ecNumber>
    </recommendedName>
</protein>
<evidence type="ECO:0000256" key="4">
    <source>
        <dbReference type="ARBA" id="ARBA00022679"/>
    </source>
</evidence>
<dbReference type="InterPro" id="IPR005467">
    <property type="entry name" value="His_kinase_dom"/>
</dbReference>
<organism evidence="8 9">
    <name type="scientific">Chondromyces apiculatus DSM 436</name>
    <dbReference type="NCBI Taxonomy" id="1192034"/>
    <lineage>
        <taxon>Bacteria</taxon>
        <taxon>Pseudomonadati</taxon>
        <taxon>Myxococcota</taxon>
        <taxon>Polyangia</taxon>
        <taxon>Polyangiales</taxon>
        <taxon>Polyangiaceae</taxon>
        <taxon>Chondromyces</taxon>
    </lineage>
</organism>
<evidence type="ECO:0000256" key="1">
    <source>
        <dbReference type="ARBA" id="ARBA00000085"/>
    </source>
</evidence>
<dbReference type="CDD" id="cd00075">
    <property type="entry name" value="HATPase"/>
    <property type="match status" value="1"/>
</dbReference>
<dbReference type="EMBL" id="ASRX01000098">
    <property type="protein sequence ID" value="EYF00789.1"/>
    <property type="molecule type" value="Genomic_DNA"/>
</dbReference>
<comment type="catalytic activity">
    <reaction evidence="1">
        <text>ATP + protein L-histidine = ADP + protein N-phospho-L-histidine.</text>
        <dbReference type="EC" id="2.7.13.3"/>
    </reaction>
</comment>
<sequence>MTKLLEESRRTAARLRILAEASERFAEAGLDLAALLREVTRKIADDVGDMAVVWMLSGDTTSLDPLAMRHRDPQSHEVLVEMLRAAQTRPEDGLLGRAMATKQTLFLPRTSSGDVLAGLSLDARPHGGRLGIHSLIVVPLKGRSRAVGSLVVARSRGSSAHTEADKELVEDLARHAGFAIENALLFEREKAARRVAEGARERLTLLADASTILGSSPDVEATVESLARLVLPGFADLCMVDLMDPDEERWHVALAHVDPRKERLLRVARGRLDDGHRDGRALAPIEERRPLLNQHLAAEESRKEGDSPAPPRADDEIRQALRQSGVRWSILVPLWARGRPLGMISFGREIDGPPYTEEDLTWADELGRRVAVVIDNARLFQNAQQAVRVRDEFLGIAGHELKTPLTALQLSLQGLARLPGLGGAGGSGSTPDVASRRLGSCLRQVDRLGKLTNELLDVARIKAGRLSLQRESVDLVALTREVIARMADELARAGCLVALQADDVLVGCWDRERIDQLLTNLISNAAKYGKGKPIALVLRRTDGAAELAVRDEGIGVAPEDQTRIFERFERAVSERNYGGLGLGLWIVRQIVEVHGGVVRVESAVGQGSTFTVDLPLSAA</sequence>
<evidence type="ECO:0000256" key="3">
    <source>
        <dbReference type="ARBA" id="ARBA00022553"/>
    </source>
</evidence>
<dbReference type="Pfam" id="PF01590">
    <property type="entry name" value="GAF"/>
    <property type="match status" value="1"/>
</dbReference>
<keyword evidence="3" id="KW-0597">Phosphoprotein</keyword>
<dbReference type="InterPro" id="IPR003594">
    <property type="entry name" value="HATPase_dom"/>
</dbReference>
<dbReference type="Pfam" id="PF02518">
    <property type="entry name" value="HATPase_c"/>
    <property type="match status" value="1"/>
</dbReference>
<evidence type="ECO:0000313" key="9">
    <source>
        <dbReference type="Proteomes" id="UP000019678"/>
    </source>
</evidence>
<dbReference type="SMART" id="SM00065">
    <property type="entry name" value="GAF"/>
    <property type="match status" value="2"/>
</dbReference>
<evidence type="ECO:0000256" key="5">
    <source>
        <dbReference type="ARBA" id="ARBA00022777"/>
    </source>
</evidence>
<proteinExistence type="predicted"/>
<dbReference type="SMART" id="SM00387">
    <property type="entry name" value="HATPase_c"/>
    <property type="match status" value="1"/>
</dbReference>
<evidence type="ECO:0000313" key="8">
    <source>
        <dbReference type="EMBL" id="EYF00789.1"/>
    </source>
</evidence>
<reference evidence="8 9" key="1">
    <citation type="submission" date="2013-05" db="EMBL/GenBank/DDBJ databases">
        <title>Genome assembly of Chondromyces apiculatus DSM 436.</title>
        <authorList>
            <person name="Sharma G."/>
            <person name="Khatri I."/>
            <person name="Kaur C."/>
            <person name="Mayilraj S."/>
            <person name="Subramanian S."/>
        </authorList>
    </citation>
    <scope>NUCLEOTIDE SEQUENCE [LARGE SCALE GENOMIC DNA]</scope>
    <source>
        <strain evidence="8 9">DSM 436</strain>
    </source>
</reference>
<feature type="domain" description="Histidine kinase" evidence="7">
    <location>
        <begin position="396"/>
        <end position="618"/>
    </location>
</feature>
<keyword evidence="4" id="KW-0808">Transferase</keyword>
<dbReference type="PANTHER" id="PTHR43711">
    <property type="entry name" value="TWO-COMPONENT HISTIDINE KINASE"/>
    <property type="match status" value="1"/>
</dbReference>
<dbReference type="Gene3D" id="1.10.287.130">
    <property type="match status" value="1"/>
</dbReference>
<keyword evidence="6" id="KW-0902">Two-component regulatory system</keyword>
<dbReference type="SMART" id="SM00388">
    <property type="entry name" value="HisKA"/>
    <property type="match status" value="1"/>
</dbReference>
<name>A0A017SUX5_9BACT</name>
<dbReference type="SUPFAM" id="SSF55781">
    <property type="entry name" value="GAF domain-like"/>
    <property type="match status" value="2"/>
</dbReference>
<comment type="caution">
    <text evidence="8">The sequence shown here is derived from an EMBL/GenBank/DDBJ whole genome shotgun (WGS) entry which is preliminary data.</text>
</comment>
<dbReference type="Gene3D" id="3.30.565.10">
    <property type="entry name" value="Histidine kinase-like ATPase, C-terminal domain"/>
    <property type="match status" value="1"/>
</dbReference>
<dbReference type="AlphaFoldDB" id="A0A017SUX5"/>
<dbReference type="InterPro" id="IPR003018">
    <property type="entry name" value="GAF"/>
</dbReference>
<dbReference type="CDD" id="cd00082">
    <property type="entry name" value="HisKA"/>
    <property type="match status" value="1"/>
</dbReference>
<keyword evidence="9" id="KW-1185">Reference proteome</keyword>
<gene>
    <name evidence="8" type="ORF">CAP_9008</name>
</gene>
<evidence type="ECO:0000256" key="6">
    <source>
        <dbReference type="ARBA" id="ARBA00023012"/>
    </source>
</evidence>
<dbReference type="Pfam" id="PF13185">
    <property type="entry name" value="GAF_2"/>
    <property type="match status" value="1"/>
</dbReference>
<dbReference type="SUPFAM" id="SSF47384">
    <property type="entry name" value="Homodimeric domain of signal transducing histidine kinase"/>
    <property type="match status" value="1"/>
</dbReference>
<keyword evidence="5" id="KW-0418">Kinase</keyword>
<evidence type="ECO:0000256" key="2">
    <source>
        <dbReference type="ARBA" id="ARBA00012438"/>
    </source>
</evidence>
<dbReference type="InterPro" id="IPR003661">
    <property type="entry name" value="HisK_dim/P_dom"/>
</dbReference>
<dbReference type="Pfam" id="PF00512">
    <property type="entry name" value="HisKA"/>
    <property type="match status" value="1"/>
</dbReference>
<dbReference type="PRINTS" id="PR00344">
    <property type="entry name" value="BCTRLSENSOR"/>
</dbReference>
<evidence type="ECO:0000259" key="7">
    <source>
        <dbReference type="PROSITE" id="PS50109"/>
    </source>
</evidence>
<dbReference type="InterPro" id="IPR036097">
    <property type="entry name" value="HisK_dim/P_sf"/>
</dbReference>
<dbReference type="InterPro" id="IPR050736">
    <property type="entry name" value="Sensor_HK_Regulatory"/>
</dbReference>
<dbReference type="InterPro" id="IPR004358">
    <property type="entry name" value="Sig_transdc_His_kin-like_C"/>
</dbReference>
<dbReference type="Gene3D" id="3.30.450.40">
    <property type="match status" value="2"/>
</dbReference>
<dbReference type="GO" id="GO:0000155">
    <property type="term" value="F:phosphorelay sensor kinase activity"/>
    <property type="evidence" value="ECO:0007669"/>
    <property type="project" value="InterPro"/>
</dbReference>
<dbReference type="RefSeq" id="WP_052376759.1">
    <property type="nucleotide sequence ID" value="NZ_ASRX01000098.1"/>
</dbReference>
<dbReference type="FunFam" id="3.30.565.10:FF:000006">
    <property type="entry name" value="Sensor histidine kinase WalK"/>
    <property type="match status" value="1"/>
</dbReference>
<dbReference type="InterPro" id="IPR029016">
    <property type="entry name" value="GAF-like_dom_sf"/>
</dbReference>
<accession>A0A017SUX5</accession>
<dbReference type="PROSITE" id="PS50109">
    <property type="entry name" value="HIS_KIN"/>
    <property type="match status" value="1"/>
</dbReference>
<dbReference type="EC" id="2.7.13.3" evidence="2"/>
<dbReference type="STRING" id="1192034.CAP_9008"/>
<dbReference type="PANTHER" id="PTHR43711:SF1">
    <property type="entry name" value="HISTIDINE KINASE 1"/>
    <property type="match status" value="1"/>
</dbReference>
<dbReference type="InterPro" id="IPR036890">
    <property type="entry name" value="HATPase_C_sf"/>
</dbReference>
<dbReference type="Proteomes" id="UP000019678">
    <property type="component" value="Unassembled WGS sequence"/>
</dbReference>
<dbReference type="eggNOG" id="COG2205">
    <property type="taxonomic scope" value="Bacteria"/>
</dbReference>